<organism evidence="2">
    <name type="scientific">Drosophila rhopaloa</name>
    <name type="common">Fruit fly</name>
    <dbReference type="NCBI Taxonomy" id="1041015"/>
    <lineage>
        <taxon>Eukaryota</taxon>
        <taxon>Metazoa</taxon>
        <taxon>Ecdysozoa</taxon>
        <taxon>Arthropoda</taxon>
        <taxon>Hexapoda</taxon>
        <taxon>Insecta</taxon>
        <taxon>Pterygota</taxon>
        <taxon>Neoptera</taxon>
        <taxon>Endopterygota</taxon>
        <taxon>Diptera</taxon>
        <taxon>Brachycera</taxon>
        <taxon>Muscomorpha</taxon>
        <taxon>Ephydroidea</taxon>
        <taxon>Drosophilidae</taxon>
        <taxon>Drosophila</taxon>
        <taxon>Sophophora</taxon>
    </lineage>
</organism>
<dbReference type="Pfam" id="PF03171">
    <property type="entry name" value="2OG-FeII_Oxy"/>
    <property type="match status" value="1"/>
</dbReference>
<reference evidence="2" key="1">
    <citation type="submission" date="2025-08" db="UniProtKB">
        <authorList>
            <consortium name="RefSeq"/>
        </authorList>
    </citation>
    <scope>IDENTIFICATION</scope>
</reference>
<evidence type="ECO:0000313" key="2">
    <source>
        <dbReference type="RefSeq" id="XP_016979868.1"/>
    </source>
</evidence>
<dbReference type="AlphaFoldDB" id="A0A6P4EXM7"/>
<name>A0A6P4EXM7_DRORH</name>
<proteinExistence type="predicted"/>
<feature type="non-terminal residue" evidence="2">
    <location>
        <position position="1"/>
    </location>
</feature>
<dbReference type="PANTHER" id="PTHR47990">
    <property type="entry name" value="2-OXOGLUTARATE (2OG) AND FE(II)-DEPENDENT OXYGENASE SUPERFAMILY PROTEIN-RELATED"/>
    <property type="match status" value="1"/>
</dbReference>
<dbReference type="InterPro" id="IPR044861">
    <property type="entry name" value="IPNS-like_FE2OG_OXY"/>
</dbReference>
<dbReference type="RefSeq" id="XP_016979868.1">
    <property type="nucleotide sequence ID" value="XM_017124379.1"/>
</dbReference>
<dbReference type="OrthoDB" id="288590at2759"/>
<evidence type="ECO:0000259" key="1">
    <source>
        <dbReference type="Pfam" id="PF03171"/>
    </source>
</evidence>
<gene>
    <name evidence="2" type="primary">LOC108045153</name>
</gene>
<dbReference type="InterPro" id="IPR027443">
    <property type="entry name" value="IPNS-like_sf"/>
</dbReference>
<accession>A0A6P4EXM7</accession>
<dbReference type="SUPFAM" id="SSF51197">
    <property type="entry name" value="Clavaminate synthase-like"/>
    <property type="match status" value="1"/>
</dbReference>
<feature type="domain" description="Isopenicillin N synthase-like Fe(2+) 2OG dioxygenase" evidence="1">
    <location>
        <begin position="17"/>
        <end position="105"/>
    </location>
</feature>
<dbReference type="Gene3D" id="2.60.120.330">
    <property type="entry name" value="B-lactam Antibiotic, Isopenicillin N Synthase, Chain"/>
    <property type="match status" value="1"/>
</dbReference>
<sequence length="163" mass="18238">GRTERPAVEHKLGSGAVIQCPPHVDYGTFTPALPGLGGRAGGEAARQRKVAPRRPLPGSILVNVGEILNIWTQERYPALQHRVVIPEQEHIRARGRHSIAFFCHPDNITMISPNDLPNPDAAQDKACLKQRKKSFKAAKERVYNAYQLIQKKFRDTYSNNNHS</sequence>
<dbReference type="InterPro" id="IPR050231">
    <property type="entry name" value="Iron_ascorbate_oxido_reductase"/>
</dbReference>
<protein>
    <submittedName>
        <fullName evidence="2">Uncharacterized protein LOC108045153</fullName>
    </submittedName>
</protein>